<protein>
    <submittedName>
        <fullName evidence="1">Uncharacterized protein</fullName>
    </submittedName>
</protein>
<dbReference type="Proteomes" id="UP000292082">
    <property type="component" value="Unassembled WGS sequence"/>
</dbReference>
<dbReference type="AlphaFoldDB" id="A0A4Q9QBF4"/>
<name>A0A4Q9QBF4_9APHY</name>
<gene>
    <name evidence="1" type="ORF">BD310DRAFT_460313</name>
</gene>
<keyword evidence="2" id="KW-1185">Reference proteome</keyword>
<accession>A0A4Q9QBF4</accession>
<proteinExistence type="predicted"/>
<evidence type="ECO:0000313" key="2">
    <source>
        <dbReference type="Proteomes" id="UP000292082"/>
    </source>
</evidence>
<reference evidence="1 2" key="1">
    <citation type="submission" date="2019-01" db="EMBL/GenBank/DDBJ databases">
        <title>Draft genome sequences of three monokaryotic isolates of the white-rot basidiomycete fungus Dichomitus squalens.</title>
        <authorList>
            <consortium name="DOE Joint Genome Institute"/>
            <person name="Lopez S.C."/>
            <person name="Andreopoulos B."/>
            <person name="Pangilinan J."/>
            <person name="Lipzen A."/>
            <person name="Riley R."/>
            <person name="Ahrendt S."/>
            <person name="Ng V."/>
            <person name="Barry K."/>
            <person name="Daum C."/>
            <person name="Grigoriev I.V."/>
            <person name="Hilden K.S."/>
            <person name="Makela M.R."/>
            <person name="de Vries R.P."/>
        </authorList>
    </citation>
    <scope>NUCLEOTIDE SEQUENCE [LARGE SCALE GENOMIC DNA]</scope>
    <source>
        <strain evidence="1 2">CBS 464.89</strain>
    </source>
</reference>
<dbReference type="EMBL" id="ML145087">
    <property type="protein sequence ID" value="TBU63974.1"/>
    <property type="molecule type" value="Genomic_DNA"/>
</dbReference>
<evidence type="ECO:0000313" key="1">
    <source>
        <dbReference type="EMBL" id="TBU63974.1"/>
    </source>
</evidence>
<sequence>MQSIHGFSQLAIFLTPSLGSRDAAGSRATSVAYSYRASSHPCPGMLKAHVSAMLQRAKESVAQLTTAKNAYQAGCPLSTDVRIVVHSNAARPKRIRTRSSTTGV</sequence>
<organism evidence="1 2">
    <name type="scientific">Dichomitus squalens</name>
    <dbReference type="NCBI Taxonomy" id="114155"/>
    <lineage>
        <taxon>Eukaryota</taxon>
        <taxon>Fungi</taxon>
        <taxon>Dikarya</taxon>
        <taxon>Basidiomycota</taxon>
        <taxon>Agaricomycotina</taxon>
        <taxon>Agaricomycetes</taxon>
        <taxon>Polyporales</taxon>
        <taxon>Polyporaceae</taxon>
        <taxon>Dichomitus</taxon>
    </lineage>
</organism>